<comment type="caution">
    <text evidence="1">The sequence shown here is derived from an EMBL/GenBank/DDBJ whole genome shotgun (WGS) entry which is preliminary data.</text>
</comment>
<proteinExistence type="predicted"/>
<keyword evidence="2" id="KW-1185">Reference proteome</keyword>
<dbReference type="EMBL" id="JACRSV010000001">
    <property type="protein sequence ID" value="MBC8559337.1"/>
    <property type="molecule type" value="Genomic_DNA"/>
</dbReference>
<dbReference type="Proteomes" id="UP000610760">
    <property type="component" value="Unassembled WGS sequence"/>
</dbReference>
<organism evidence="1 2">
    <name type="scientific">Fumia xinanensis</name>
    <dbReference type="NCBI Taxonomy" id="2763659"/>
    <lineage>
        <taxon>Bacteria</taxon>
        <taxon>Bacillati</taxon>
        <taxon>Bacillota</taxon>
        <taxon>Clostridia</taxon>
        <taxon>Eubacteriales</taxon>
        <taxon>Oscillospiraceae</taxon>
        <taxon>Fumia</taxon>
    </lineage>
</organism>
<sequence>MDKKMMAYCGTYCGICEWKDKVNCKGCQACQSQMFWGQCDKAACCIEKGLEHCGHCPQMPCPKLLALFSDPEHGDKGVRLRNLRDWANGVYEYKKLDNLSQEQAKKR</sequence>
<dbReference type="AlphaFoldDB" id="A0A926I703"/>
<protein>
    <submittedName>
        <fullName evidence="1">DUF3795 domain-containing protein</fullName>
    </submittedName>
</protein>
<gene>
    <name evidence="1" type="ORF">H8710_04550</name>
</gene>
<dbReference type="Pfam" id="PF12675">
    <property type="entry name" value="DUF3795"/>
    <property type="match status" value="1"/>
</dbReference>
<accession>A0A926I703</accession>
<evidence type="ECO:0000313" key="2">
    <source>
        <dbReference type="Proteomes" id="UP000610760"/>
    </source>
</evidence>
<reference evidence="1" key="1">
    <citation type="submission" date="2020-08" db="EMBL/GenBank/DDBJ databases">
        <title>Genome public.</title>
        <authorList>
            <person name="Liu C."/>
            <person name="Sun Q."/>
        </authorList>
    </citation>
    <scope>NUCLEOTIDE SEQUENCE</scope>
    <source>
        <strain evidence="1">NSJ-33</strain>
    </source>
</reference>
<name>A0A926I703_9FIRM</name>
<dbReference type="InterPro" id="IPR024227">
    <property type="entry name" value="DUF3795"/>
</dbReference>
<evidence type="ECO:0000313" key="1">
    <source>
        <dbReference type="EMBL" id="MBC8559337.1"/>
    </source>
</evidence>
<dbReference type="RefSeq" id="WP_249294236.1">
    <property type="nucleotide sequence ID" value="NZ_JACRSV010000001.1"/>
</dbReference>